<feature type="transmembrane region" description="Helical" evidence="8">
    <location>
        <begin position="160"/>
        <end position="182"/>
    </location>
</feature>
<feature type="region of interest" description="Disordered" evidence="7">
    <location>
        <begin position="96"/>
        <end position="143"/>
    </location>
</feature>
<dbReference type="GO" id="GO:0016020">
    <property type="term" value="C:membrane"/>
    <property type="evidence" value="ECO:0007669"/>
    <property type="project" value="UniProtKB-SubCell"/>
</dbReference>
<dbReference type="SUPFAM" id="SSF160240">
    <property type="entry name" value="Cation efflux protein cytoplasmic domain-like"/>
    <property type="match status" value="1"/>
</dbReference>
<organism evidence="10 11">
    <name type="scientific">Astyanax mexicanus</name>
    <name type="common">Blind cave fish</name>
    <name type="synonym">Astyanax fasciatus mexicanus</name>
    <dbReference type="NCBI Taxonomy" id="7994"/>
    <lineage>
        <taxon>Eukaryota</taxon>
        <taxon>Metazoa</taxon>
        <taxon>Chordata</taxon>
        <taxon>Craniata</taxon>
        <taxon>Vertebrata</taxon>
        <taxon>Euteleostomi</taxon>
        <taxon>Actinopterygii</taxon>
        <taxon>Neopterygii</taxon>
        <taxon>Teleostei</taxon>
        <taxon>Ostariophysi</taxon>
        <taxon>Characiformes</taxon>
        <taxon>Characoidei</taxon>
        <taxon>Acestrorhamphidae</taxon>
        <taxon>Acestrorhamphinae</taxon>
        <taxon>Astyanax</taxon>
    </lineage>
</organism>
<keyword evidence="5 8" id="KW-1133">Transmembrane helix</keyword>
<dbReference type="AlphaFoldDB" id="A0A3B1IL21"/>
<name>A0A3B1IL21_ASTMX</name>
<dbReference type="FunCoup" id="A0A3B1IL21">
    <property type="interactions" value="4"/>
</dbReference>
<dbReference type="Bgee" id="ENSAMXG00000041433">
    <property type="expression patterns" value="Expressed in testis"/>
</dbReference>
<dbReference type="GO" id="GO:0005783">
    <property type="term" value="C:endoplasmic reticulum"/>
    <property type="evidence" value="ECO:0007669"/>
    <property type="project" value="TreeGrafter"/>
</dbReference>
<feature type="domain" description="Cation efflux protein cytoplasmic" evidence="9">
    <location>
        <begin position="455"/>
        <end position="529"/>
    </location>
</feature>
<feature type="transmembrane region" description="Helical" evidence="8">
    <location>
        <begin position="43"/>
        <end position="60"/>
    </location>
</feature>
<dbReference type="Gene3D" id="1.20.1510.10">
    <property type="entry name" value="Cation efflux protein transmembrane domain"/>
    <property type="match status" value="1"/>
</dbReference>
<evidence type="ECO:0000313" key="10">
    <source>
        <dbReference type="Ensembl" id="ENSAMXP00000030587.1"/>
    </source>
</evidence>
<dbReference type="GO" id="GO:0006882">
    <property type="term" value="P:intracellular zinc ion homeostasis"/>
    <property type="evidence" value="ECO:0007669"/>
    <property type="project" value="TreeGrafter"/>
</dbReference>
<dbReference type="GO" id="GO:0019855">
    <property type="term" value="F:calcium channel inhibitor activity"/>
    <property type="evidence" value="ECO:0007669"/>
    <property type="project" value="TreeGrafter"/>
</dbReference>
<evidence type="ECO:0000256" key="3">
    <source>
        <dbReference type="ARBA" id="ARBA00022692"/>
    </source>
</evidence>
<evidence type="ECO:0000256" key="7">
    <source>
        <dbReference type="SAM" id="MobiDB-lite"/>
    </source>
</evidence>
<feature type="transmembrane region" description="Helical" evidence="8">
    <location>
        <begin position="381"/>
        <end position="405"/>
    </location>
</feature>
<evidence type="ECO:0000256" key="6">
    <source>
        <dbReference type="ARBA" id="ARBA00023136"/>
    </source>
</evidence>
<dbReference type="InParanoid" id="A0A3B1IL21"/>
<comment type="subcellular location">
    <subcellularLocation>
        <location evidence="1">Membrane</location>
        <topology evidence="1">Multi-pass membrane protein</topology>
    </subcellularLocation>
</comment>
<dbReference type="GO" id="GO:0005385">
    <property type="term" value="F:zinc ion transmembrane transporter activity"/>
    <property type="evidence" value="ECO:0007669"/>
    <property type="project" value="TreeGrafter"/>
</dbReference>
<keyword evidence="4" id="KW-0862">Zinc</keyword>
<accession>A0A3B1IL21</accession>
<evidence type="ECO:0000256" key="4">
    <source>
        <dbReference type="ARBA" id="ARBA00022833"/>
    </source>
</evidence>
<feature type="region of interest" description="Disordered" evidence="7">
    <location>
        <begin position="292"/>
        <end position="334"/>
    </location>
</feature>
<protein>
    <submittedName>
        <fullName evidence="10">Zinc transporter 1-like</fullName>
    </submittedName>
</protein>
<feature type="transmembrane region" description="Helical" evidence="8">
    <location>
        <begin position="194"/>
        <end position="213"/>
    </location>
</feature>
<keyword evidence="3 8" id="KW-0812">Transmembrane</keyword>
<evidence type="ECO:0000256" key="5">
    <source>
        <dbReference type="ARBA" id="ARBA00022989"/>
    </source>
</evidence>
<feature type="compositionally biased region" description="Low complexity" evidence="7">
    <location>
        <begin position="96"/>
        <end position="125"/>
    </location>
</feature>
<dbReference type="InterPro" id="IPR027469">
    <property type="entry name" value="Cation_efflux_TMD_sf"/>
</dbReference>
<evidence type="ECO:0000256" key="1">
    <source>
        <dbReference type="ARBA" id="ARBA00004141"/>
    </source>
</evidence>
<dbReference type="Proteomes" id="UP000018467">
    <property type="component" value="Unassembled WGS sequence"/>
</dbReference>
<evidence type="ECO:0000256" key="8">
    <source>
        <dbReference type="SAM" id="Phobius"/>
    </source>
</evidence>
<dbReference type="PANTHER" id="PTHR45820:SF6">
    <property type="entry name" value="ZINC_CADMIUM RESISTANCE PROTEIN-LIKE"/>
    <property type="match status" value="1"/>
</dbReference>
<feature type="compositionally biased region" description="Polar residues" evidence="7">
    <location>
        <begin position="129"/>
        <end position="143"/>
    </location>
</feature>
<dbReference type="SUPFAM" id="SSF161111">
    <property type="entry name" value="Cation efflux protein transmembrane domain-like"/>
    <property type="match status" value="1"/>
</dbReference>
<evidence type="ECO:0000256" key="2">
    <source>
        <dbReference type="ARBA" id="ARBA00008873"/>
    </source>
</evidence>
<evidence type="ECO:0000313" key="11">
    <source>
        <dbReference type="Proteomes" id="UP000018467"/>
    </source>
</evidence>
<dbReference type="InterPro" id="IPR036837">
    <property type="entry name" value="Cation_efflux_CTD_sf"/>
</dbReference>
<reference evidence="10" key="3">
    <citation type="submission" date="2025-08" db="UniProtKB">
        <authorList>
            <consortium name="Ensembl"/>
        </authorList>
    </citation>
    <scope>IDENTIFICATION</scope>
</reference>
<keyword evidence="6 8" id="KW-0472">Membrane</keyword>
<feature type="transmembrane region" description="Helical" evidence="8">
    <location>
        <begin position="6"/>
        <end position="31"/>
    </location>
</feature>
<evidence type="ECO:0000259" key="9">
    <source>
        <dbReference type="Pfam" id="PF16916"/>
    </source>
</evidence>
<proteinExistence type="inferred from homology"/>
<comment type="similarity">
    <text evidence="2">Belongs to the cation diffusion facilitator (CDF) transporter (TC 2.A.4) family. SLC30A subfamily.</text>
</comment>
<dbReference type="PANTHER" id="PTHR45820">
    <property type="entry name" value="FI23527P1"/>
    <property type="match status" value="1"/>
</dbReference>
<dbReference type="InterPro" id="IPR027470">
    <property type="entry name" value="Cation_efflux_CTD"/>
</dbReference>
<reference evidence="11" key="1">
    <citation type="submission" date="2013-03" db="EMBL/GenBank/DDBJ databases">
        <authorList>
            <person name="Jeffery W."/>
            <person name="Warren W."/>
            <person name="Wilson R.K."/>
        </authorList>
    </citation>
    <scope>NUCLEOTIDE SEQUENCE</scope>
    <source>
        <strain evidence="11">female</strain>
    </source>
</reference>
<dbReference type="Ensembl" id="ENSAMXT00000049165.1">
    <property type="protein sequence ID" value="ENSAMXP00000030587.1"/>
    <property type="gene ID" value="ENSAMXG00000041433.1"/>
</dbReference>
<keyword evidence="11" id="KW-1185">Reference proteome</keyword>
<dbReference type="STRING" id="7994.ENSAMXP00000030587"/>
<dbReference type="GeneTree" id="ENSGT00940000156484"/>
<reference evidence="10" key="4">
    <citation type="submission" date="2025-09" db="UniProtKB">
        <authorList>
            <consortium name="Ensembl"/>
        </authorList>
    </citation>
    <scope>IDENTIFICATION</scope>
</reference>
<feature type="compositionally biased region" description="Polar residues" evidence="7">
    <location>
        <begin position="304"/>
        <end position="332"/>
    </location>
</feature>
<dbReference type="GO" id="GO:0005794">
    <property type="term" value="C:Golgi apparatus"/>
    <property type="evidence" value="ECO:0007669"/>
    <property type="project" value="TreeGrafter"/>
</dbReference>
<sequence length="614" mass="66276">MNVQVSQYFCPLVLCLLRWCCVFCCVVIGVMERSVLWGSSPHRCLLAFTSALLLCEIVIGRLCNSLINMVDSFHTLYILIHLTLLPLEKLTGVTVTSDPSTSTDPSQSEPQDPTTTTADGPTVTDSKPVPSSETTQPGHMTSGTVVSKADQYSLWRAQPFGAVLSALLLISLCISISLQVISSTLQALTIKRPLLATVIGAASLMFNSAILIWRGGRKMDVGVGARLSKDLIETQNENVAISNDTAKPHSQLRWRNSSRLKMSSDPDHSAPEDRLHNGVLMFCNPAVPSVLNPDQNSAHREDFSSSLSCTDLPSAPTTDSLQQSNHAQNSISHDAGDQQTLQLTETQNEEGNCTACIGQTGRSELVNCRPKRQQRRTCVKGTITVIRGLLSSVLVLANGLIFLLAGAGCLQPRSDCRYLRYLDPAFSVVTVLVLIGTTLPEFCRHALVLLQATPSHLRMEELTASIGQVPGVLAVHELHVWQLSGMHLVGSVHVHCPSGLRAVECSELLVTVTEVLNRFGVMDCTVQPEFITDPSDDPHCTGTGTEMRAGSGAGSVVPDTVDAAVQAHCSLQCGKECAKKMCCSPAQVRPCSRALSTADMLVKQQDIVLENPYL</sequence>
<dbReference type="GO" id="GO:0010312">
    <property type="term" value="P:detoxification of zinc ion"/>
    <property type="evidence" value="ECO:0007669"/>
    <property type="project" value="TreeGrafter"/>
</dbReference>
<dbReference type="Pfam" id="PF16916">
    <property type="entry name" value="ZT_dimer"/>
    <property type="match status" value="1"/>
</dbReference>
<reference evidence="11" key="2">
    <citation type="journal article" date="2014" name="Nat. Commun.">
        <title>The cavefish genome reveals candidate genes for eye loss.</title>
        <authorList>
            <person name="McGaugh S.E."/>
            <person name="Gross J.B."/>
            <person name="Aken B."/>
            <person name="Blin M."/>
            <person name="Borowsky R."/>
            <person name="Chalopin D."/>
            <person name="Hinaux H."/>
            <person name="Jeffery W.R."/>
            <person name="Keene A."/>
            <person name="Ma L."/>
            <person name="Minx P."/>
            <person name="Murphy D."/>
            <person name="O'Quin K.E."/>
            <person name="Retaux S."/>
            <person name="Rohner N."/>
            <person name="Searle S.M."/>
            <person name="Stahl B.A."/>
            <person name="Tabin C."/>
            <person name="Volff J.N."/>
            <person name="Yoshizawa M."/>
            <person name="Warren W.C."/>
        </authorList>
    </citation>
    <scope>NUCLEOTIDE SEQUENCE [LARGE SCALE GENOMIC DNA]</scope>
    <source>
        <strain evidence="11">female</strain>
    </source>
</reference>